<evidence type="ECO:0000313" key="3">
    <source>
        <dbReference type="Proteomes" id="UP001066276"/>
    </source>
</evidence>
<evidence type="ECO:0000313" key="2">
    <source>
        <dbReference type="EMBL" id="KAJ1097304.1"/>
    </source>
</evidence>
<gene>
    <name evidence="2" type="ORF">NDU88_002429</name>
</gene>
<evidence type="ECO:0008006" key="4">
    <source>
        <dbReference type="Google" id="ProtNLM"/>
    </source>
</evidence>
<proteinExistence type="predicted"/>
<dbReference type="EMBL" id="JANPWB010000014">
    <property type="protein sequence ID" value="KAJ1097304.1"/>
    <property type="molecule type" value="Genomic_DNA"/>
</dbReference>
<keyword evidence="3" id="KW-1185">Reference proteome</keyword>
<dbReference type="AlphaFoldDB" id="A0AAV7M2E1"/>
<dbReference type="Proteomes" id="UP001066276">
    <property type="component" value="Chromosome 10"/>
</dbReference>
<name>A0AAV7M2E1_PLEWA</name>
<sequence length="103" mass="11014">MAVCRLLVSRPGGQLGDVQRKWELGSACLPLRTLWLLSIRCILLRLLAFGYSFGPVTVGGACVVAGFPTPGMGSCPSVGVGVALVFPRLATSIFWLLITPRFH</sequence>
<accession>A0AAV7M2E1</accession>
<comment type="caution">
    <text evidence="2">The sequence shown here is derived from an EMBL/GenBank/DDBJ whole genome shotgun (WGS) entry which is preliminary data.</text>
</comment>
<protein>
    <recommendedName>
        <fullName evidence="4">Transmembrane protein</fullName>
    </recommendedName>
</protein>
<feature type="transmembrane region" description="Helical" evidence="1">
    <location>
        <begin position="42"/>
        <end position="66"/>
    </location>
</feature>
<keyword evidence="1" id="KW-1133">Transmembrane helix</keyword>
<reference evidence="2" key="1">
    <citation type="journal article" date="2022" name="bioRxiv">
        <title>Sequencing and chromosome-scale assembly of the giantPleurodeles waltlgenome.</title>
        <authorList>
            <person name="Brown T."/>
            <person name="Elewa A."/>
            <person name="Iarovenko S."/>
            <person name="Subramanian E."/>
            <person name="Araus A.J."/>
            <person name="Petzold A."/>
            <person name="Susuki M."/>
            <person name="Suzuki K.-i.T."/>
            <person name="Hayashi T."/>
            <person name="Toyoda A."/>
            <person name="Oliveira C."/>
            <person name="Osipova E."/>
            <person name="Leigh N.D."/>
            <person name="Simon A."/>
            <person name="Yun M.H."/>
        </authorList>
    </citation>
    <scope>NUCLEOTIDE SEQUENCE</scope>
    <source>
        <strain evidence="2">20211129_DDA</strain>
        <tissue evidence="2">Liver</tissue>
    </source>
</reference>
<keyword evidence="1" id="KW-0812">Transmembrane</keyword>
<keyword evidence="1" id="KW-0472">Membrane</keyword>
<feature type="transmembrane region" description="Helical" evidence="1">
    <location>
        <begin position="78"/>
        <end position="98"/>
    </location>
</feature>
<organism evidence="2 3">
    <name type="scientific">Pleurodeles waltl</name>
    <name type="common">Iberian ribbed newt</name>
    <dbReference type="NCBI Taxonomy" id="8319"/>
    <lineage>
        <taxon>Eukaryota</taxon>
        <taxon>Metazoa</taxon>
        <taxon>Chordata</taxon>
        <taxon>Craniata</taxon>
        <taxon>Vertebrata</taxon>
        <taxon>Euteleostomi</taxon>
        <taxon>Amphibia</taxon>
        <taxon>Batrachia</taxon>
        <taxon>Caudata</taxon>
        <taxon>Salamandroidea</taxon>
        <taxon>Salamandridae</taxon>
        <taxon>Pleurodelinae</taxon>
        <taxon>Pleurodeles</taxon>
    </lineage>
</organism>
<evidence type="ECO:0000256" key="1">
    <source>
        <dbReference type="SAM" id="Phobius"/>
    </source>
</evidence>